<dbReference type="Proteomes" id="UP000326780">
    <property type="component" value="Chromosome"/>
</dbReference>
<evidence type="ECO:0000313" key="3">
    <source>
        <dbReference type="Proteomes" id="UP000326780"/>
    </source>
</evidence>
<feature type="domain" description="HTH lysR-type" evidence="1">
    <location>
        <begin position="1"/>
        <end position="41"/>
    </location>
</feature>
<dbReference type="PROSITE" id="PS50931">
    <property type="entry name" value="HTH_LYSR"/>
    <property type="match status" value="1"/>
</dbReference>
<dbReference type="SUPFAM" id="SSF46785">
    <property type="entry name" value="Winged helix' DNA-binding domain"/>
    <property type="match status" value="1"/>
</dbReference>
<gene>
    <name evidence="2" type="ORF">GFK26_20960</name>
</gene>
<sequence length="60" mass="7089">MGRAAEVLGLSNPTASRYLSALENRLKTRLVERNTRRLYLTETRWLRRASDWPDPMRKNT</sequence>
<protein>
    <submittedName>
        <fullName evidence="2">LysR family transcriptional regulator</fullName>
    </submittedName>
</protein>
<dbReference type="GO" id="GO:0003700">
    <property type="term" value="F:DNA-binding transcription factor activity"/>
    <property type="evidence" value="ECO:0007669"/>
    <property type="project" value="InterPro"/>
</dbReference>
<accession>A0A5Q0M6A2</accession>
<dbReference type="EMBL" id="CP045644">
    <property type="protein sequence ID" value="QFZ85053.1"/>
    <property type="molecule type" value="Genomic_DNA"/>
</dbReference>
<dbReference type="InterPro" id="IPR036388">
    <property type="entry name" value="WH-like_DNA-bd_sf"/>
</dbReference>
<proteinExistence type="predicted"/>
<dbReference type="Gene3D" id="1.10.10.10">
    <property type="entry name" value="Winged helix-like DNA-binding domain superfamily/Winged helix DNA-binding domain"/>
    <property type="match status" value="1"/>
</dbReference>
<dbReference type="AlphaFoldDB" id="A0A5Q0M6A2"/>
<dbReference type="InterPro" id="IPR000847">
    <property type="entry name" value="LysR_HTH_N"/>
</dbReference>
<dbReference type="Pfam" id="PF00126">
    <property type="entry name" value="HTH_1"/>
    <property type="match status" value="1"/>
</dbReference>
<evidence type="ECO:0000313" key="2">
    <source>
        <dbReference type="EMBL" id="QFZ85053.1"/>
    </source>
</evidence>
<reference evidence="2 3" key="1">
    <citation type="submission" date="2019-10" db="EMBL/GenBank/DDBJ databases">
        <title>Complete genome sequence of Variovorax paradoxus 5C-2.</title>
        <authorList>
            <person name="Gogoleva N.E."/>
            <person name="Balkin A.S."/>
        </authorList>
    </citation>
    <scope>NUCLEOTIDE SEQUENCE [LARGE SCALE GENOMIC DNA]</scope>
    <source>
        <strain evidence="2 3">5C-2</strain>
    </source>
</reference>
<dbReference type="InterPro" id="IPR036390">
    <property type="entry name" value="WH_DNA-bd_sf"/>
</dbReference>
<name>A0A5Q0M6A2_VARPD</name>
<evidence type="ECO:0000259" key="1">
    <source>
        <dbReference type="PROSITE" id="PS50931"/>
    </source>
</evidence>
<organism evidence="2 3">
    <name type="scientific">Variovorax paradoxus</name>
    <dbReference type="NCBI Taxonomy" id="34073"/>
    <lineage>
        <taxon>Bacteria</taxon>
        <taxon>Pseudomonadati</taxon>
        <taxon>Pseudomonadota</taxon>
        <taxon>Betaproteobacteria</taxon>
        <taxon>Burkholderiales</taxon>
        <taxon>Comamonadaceae</taxon>
        <taxon>Variovorax</taxon>
    </lineage>
</organism>